<reference evidence="3" key="1">
    <citation type="submission" date="2021-03" db="EMBL/GenBank/DDBJ databases">
        <authorList>
            <person name="Wang G."/>
        </authorList>
    </citation>
    <scope>NUCLEOTIDE SEQUENCE</scope>
    <source>
        <strain evidence="3">KCTC 12899</strain>
    </source>
</reference>
<sequence>MLTDKKILLGLFLVCLSSLIFAGDRAPTGDAAEPALFFVKNHSAMGLQPGNLVLIGREPIGEVTALDLAEDGEILITFKTWRTFQNSLLDNMLVYIRKNKRSAKVVFVPKQGGRVGERVPAGTMFHAAKKHHVWNRRYVGNPSRNVAGKVSRGVSNLRGGGNSAEQDH</sequence>
<feature type="region of interest" description="Disordered" evidence="1">
    <location>
        <begin position="149"/>
        <end position="168"/>
    </location>
</feature>
<dbReference type="Proteomes" id="UP000664417">
    <property type="component" value="Unassembled WGS sequence"/>
</dbReference>
<dbReference type="RefSeq" id="WP_207856226.1">
    <property type="nucleotide sequence ID" value="NZ_JAFREP010000001.1"/>
</dbReference>
<gene>
    <name evidence="3" type="ORF">J3U88_00860</name>
</gene>
<evidence type="ECO:0000256" key="2">
    <source>
        <dbReference type="SAM" id="SignalP"/>
    </source>
</evidence>
<comment type="caution">
    <text evidence="3">The sequence shown here is derived from an EMBL/GenBank/DDBJ whole genome shotgun (WGS) entry which is preliminary data.</text>
</comment>
<dbReference type="AlphaFoldDB" id="A0A8J7QEP6"/>
<protein>
    <submittedName>
        <fullName evidence="3">Uncharacterized protein</fullName>
    </submittedName>
</protein>
<name>A0A8J7QEP6_9BACT</name>
<evidence type="ECO:0000313" key="3">
    <source>
        <dbReference type="EMBL" id="MBO1316990.1"/>
    </source>
</evidence>
<keyword evidence="2" id="KW-0732">Signal</keyword>
<evidence type="ECO:0000256" key="1">
    <source>
        <dbReference type="SAM" id="MobiDB-lite"/>
    </source>
</evidence>
<evidence type="ECO:0000313" key="4">
    <source>
        <dbReference type="Proteomes" id="UP000664417"/>
    </source>
</evidence>
<organism evidence="3 4">
    <name type="scientific">Acanthopleuribacter pedis</name>
    <dbReference type="NCBI Taxonomy" id="442870"/>
    <lineage>
        <taxon>Bacteria</taxon>
        <taxon>Pseudomonadati</taxon>
        <taxon>Acidobacteriota</taxon>
        <taxon>Holophagae</taxon>
        <taxon>Acanthopleuribacterales</taxon>
        <taxon>Acanthopleuribacteraceae</taxon>
        <taxon>Acanthopleuribacter</taxon>
    </lineage>
</organism>
<feature type="chain" id="PRO_5035323853" evidence="2">
    <location>
        <begin position="23"/>
        <end position="168"/>
    </location>
</feature>
<accession>A0A8J7QEP6</accession>
<proteinExistence type="predicted"/>
<feature type="signal peptide" evidence="2">
    <location>
        <begin position="1"/>
        <end position="22"/>
    </location>
</feature>
<dbReference type="EMBL" id="JAFREP010000001">
    <property type="protein sequence ID" value="MBO1316990.1"/>
    <property type="molecule type" value="Genomic_DNA"/>
</dbReference>
<keyword evidence="4" id="KW-1185">Reference proteome</keyword>